<gene>
    <name evidence="1" type="ORF">GCM10007147_03540</name>
</gene>
<organism evidence="1 2">
    <name type="scientific">Nocardiopsis kunsanensis</name>
    <dbReference type="NCBI Taxonomy" id="141693"/>
    <lineage>
        <taxon>Bacteria</taxon>
        <taxon>Bacillati</taxon>
        <taxon>Actinomycetota</taxon>
        <taxon>Actinomycetes</taxon>
        <taxon>Streptosporangiales</taxon>
        <taxon>Nocardiopsidaceae</taxon>
        <taxon>Nocardiopsis</taxon>
    </lineage>
</organism>
<protein>
    <submittedName>
        <fullName evidence="1">Uncharacterized protein</fullName>
    </submittedName>
</protein>
<keyword evidence="2" id="KW-1185">Reference proteome</keyword>
<dbReference type="EMBL" id="BMXL01000001">
    <property type="protein sequence ID" value="GHD15776.1"/>
    <property type="molecule type" value="Genomic_DNA"/>
</dbReference>
<comment type="caution">
    <text evidence="1">The sequence shown here is derived from an EMBL/GenBank/DDBJ whole genome shotgun (WGS) entry which is preliminary data.</text>
</comment>
<name>A0A918X7Q4_9ACTN</name>
<dbReference type="AlphaFoldDB" id="A0A918X7Q4"/>
<sequence length="69" mass="7282">MTGKAREATEAPTWLDSPLPSIMAAPTVREARSVPDVRGAVSWSLMAPSVALPEAYAKCISGAFHTLNV</sequence>
<reference evidence="1 2" key="1">
    <citation type="journal article" date="2014" name="Int. J. Syst. Evol. Microbiol.">
        <title>Complete genome sequence of Corynebacterium casei LMG S-19264T (=DSM 44701T), isolated from a smear-ripened cheese.</title>
        <authorList>
            <consortium name="US DOE Joint Genome Institute (JGI-PGF)"/>
            <person name="Walter F."/>
            <person name="Albersmeier A."/>
            <person name="Kalinowski J."/>
            <person name="Ruckert C."/>
        </authorList>
    </citation>
    <scope>NUCLEOTIDE SEQUENCE [LARGE SCALE GENOMIC DNA]</scope>
    <source>
        <strain evidence="1 2">KCTC 19473</strain>
    </source>
</reference>
<evidence type="ECO:0000313" key="2">
    <source>
        <dbReference type="Proteomes" id="UP000654947"/>
    </source>
</evidence>
<accession>A0A918X7Q4</accession>
<dbReference type="Proteomes" id="UP000654947">
    <property type="component" value="Unassembled WGS sequence"/>
</dbReference>
<evidence type="ECO:0000313" key="1">
    <source>
        <dbReference type="EMBL" id="GHD15776.1"/>
    </source>
</evidence>
<proteinExistence type="predicted"/>